<accession>A0ABN1JTG1</accession>
<protein>
    <submittedName>
        <fullName evidence="1">Uncharacterized protein</fullName>
    </submittedName>
</protein>
<organism evidence="1 2">
    <name type="scientific">Ideonella azotifigens</name>
    <dbReference type="NCBI Taxonomy" id="513160"/>
    <lineage>
        <taxon>Bacteria</taxon>
        <taxon>Pseudomonadati</taxon>
        <taxon>Pseudomonadota</taxon>
        <taxon>Betaproteobacteria</taxon>
        <taxon>Burkholderiales</taxon>
        <taxon>Sphaerotilaceae</taxon>
        <taxon>Ideonella</taxon>
    </lineage>
</organism>
<dbReference type="EMBL" id="BAAAEW010000006">
    <property type="protein sequence ID" value="GAA0746329.1"/>
    <property type="molecule type" value="Genomic_DNA"/>
</dbReference>
<sequence length="77" mass="8356">MLSDGLSCFAGVIDAGCAHSFIVVGQRKPREMEILKWVNTMLCNLKTAINGAPQGHSVRQARISLSGRLQLPFQTSV</sequence>
<evidence type="ECO:0000313" key="2">
    <source>
        <dbReference type="Proteomes" id="UP001500279"/>
    </source>
</evidence>
<keyword evidence="2" id="KW-1185">Reference proteome</keyword>
<name>A0ABN1JTG1_9BURK</name>
<proteinExistence type="predicted"/>
<gene>
    <name evidence="1" type="ORF">GCM10009107_13680</name>
</gene>
<comment type="caution">
    <text evidence="1">The sequence shown here is derived from an EMBL/GenBank/DDBJ whole genome shotgun (WGS) entry which is preliminary data.</text>
</comment>
<dbReference type="Proteomes" id="UP001500279">
    <property type="component" value="Unassembled WGS sequence"/>
</dbReference>
<evidence type="ECO:0000313" key="1">
    <source>
        <dbReference type="EMBL" id="GAA0746329.1"/>
    </source>
</evidence>
<reference evidence="1 2" key="1">
    <citation type="journal article" date="2019" name="Int. J. Syst. Evol. Microbiol.">
        <title>The Global Catalogue of Microorganisms (GCM) 10K type strain sequencing project: providing services to taxonomists for standard genome sequencing and annotation.</title>
        <authorList>
            <consortium name="The Broad Institute Genomics Platform"/>
            <consortium name="The Broad Institute Genome Sequencing Center for Infectious Disease"/>
            <person name="Wu L."/>
            <person name="Ma J."/>
        </authorList>
    </citation>
    <scope>NUCLEOTIDE SEQUENCE [LARGE SCALE GENOMIC DNA]</scope>
    <source>
        <strain evidence="1 2">JCM 15503</strain>
    </source>
</reference>